<reference evidence="1" key="2">
    <citation type="submission" date="2020-11" db="EMBL/GenBank/DDBJ databases">
        <authorList>
            <person name="McCartney M.A."/>
            <person name="Auch B."/>
            <person name="Kono T."/>
            <person name="Mallez S."/>
            <person name="Becker A."/>
            <person name="Gohl D.M."/>
            <person name="Silverstein K.A.T."/>
            <person name="Koren S."/>
            <person name="Bechman K.B."/>
            <person name="Herman A."/>
            <person name="Abrahante J.E."/>
            <person name="Garbe J."/>
        </authorList>
    </citation>
    <scope>NUCLEOTIDE SEQUENCE</scope>
    <source>
        <strain evidence="1">Duluth1</strain>
        <tissue evidence="1">Whole animal</tissue>
    </source>
</reference>
<comment type="caution">
    <text evidence="1">The sequence shown here is derived from an EMBL/GenBank/DDBJ whole genome shotgun (WGS) entry which is preliminary data.</text>
</comment>
<dbReference type="AlphaFoldDB" id="A0A9D4MUW4"/>
<reference evidence="1" key="1">
    <citation type="journal article" date="2019" name="bioRxiv">
        <title>The Genome of the Zebra Mussel, Dreissena polymorpha: A Resource for Invasive Species Research.</title>
        <authorList>
            <person name="McCartney M.A."/>
            <person name="Auch B."/>
            <person name="Kono T."/>
            <person name="Mallez S."/>
            <person name="Zhang Y."/>
            <person name="Obille A."/>
            <person name="Becker A."/>
            <person name="Abrahante J.E."/>
            <person name="Garbe J."/>
            <person name="Badalamenti J.P."/>
            <person name="Herman A."/>
            <person name="Mangelson H."/>
            <person name="Liachko I."/>
            <person name="Sullivan S."/>
            <person name="Sone E.D."/>
            <person name="Koren S."/>
            <person name="Silverstein K.A.T."/>
            <person name="Beckman K.B."/>
            <person name="Gohl D.M."/>
        </authorList>
    </citation>
    <scope>NUCLEOTIDE SEQUENCE</scope>
    <source>
        <strain evidence="1">Duluth1</strain>
        <tissue evidence="1">Whole animal</tissue>
    </source>
</reference>
<evidence type="ECO:0000313" key="1">
    <source>
        <dbReference type="EMBL" id="KAH3882833.1"/>
    </source>
</evidence>
<sequence>MRPAWESNPPIPMRYADTSSTTPRRLLKHLHKNANALYALECGDKYIAHDWQMTPIDVQVIRSFEALRVLTVSEGRTS</sequence>
<dbReference type="EMBL" id="JAIWYP010000001">
    <property type="protein sequence ID" value="KAH3882833.1"/>
    <property type="molecule type" value="Genomic_DNA"/>
</dbReference>
<proteinExistence type="predicted"/>
<protein>
    <submittedName>
        <fullName evidence="1">Uncharacterized protein</fullName>
    </submittedName>
</protein>
<dbReference type="Proteomes" id="UP000828390">
    <property type="component" value="Unassembled WGS sequence"/>
</dbReference>
<keyword evidence="2" id="KW-1185">Reference proteome</keyword>
<accession>A0A9D4MUW4</accession>
<gene>
    <name evidence="1" type="ORF">DPMN_006778</name>
</gene>
<evidence type="ECO:0000313" key="2">
    <source>
        <dbReference type="Proteomes" id="UP000828390"/>
    </source>
</evidence>
<name>A0A9D4MUW4_DREPO</name>
<organism evidence="1 2">
    <name type="scientific">Dreissena polymorpha</name>
    <name type="common">Zebra mussel</name>
    <name type="synonym">Mytilus polymorpha</name>
    <dbReference type="NCBI Taxonomy" id="45954"/>
    <lineage>
        <taxon>Eukaryota</taxon>
        <taxon>Metazoa</taxon>
        <taxon>Spiralia</taxon>
        <taxon>Lophotrochozoa</taxon>
        <taxon>Mollusca</taxon>
        <taxon>Bivalvia</taxon>
        <taxon>Autobranchia</taxon>
        <taxon>Heteroconchia</taxon>
        <taxon>Euheterodonta</taxon>
        <taxon>Imparidentia</taxon>
        <taxon>Neoheterodontei</taxon>
        <taxon>Myida</taxon>
        <taxon>Dreissenoidea</taxon>
        <taxon>Dreissenidae</taxon>
        <taxon>Dreissena</taxon>
    </lineage>
</organism>